<name>A0A4S8M9X9_DENBC</name>
<proteinExistence type="predicted"/>
<accession>A0A4S8M9X9</accession>
<dbReference type="AlphaFoldDB" id="A0A4S8M9X9"/>
<dbReference type="EMBL" id="ML179123">
    <property type="protein sequence ID" value="THU99212.1"/>
    <property type="molecule type" value="Genomic_DNA"/>
</dbReference>
<protein>
    <submittedName>
        <fullName evidence="1">Uncharacterized protein</fullName>
    </submittedName>
</protein>
<gene>
    <name evidence="1" type="ORF">K435DRAFT_855890</name>
</gene>
<organism evidence="1 2">
    <name type="scientific">Dendrothele bispora (strain CBS 962.96)</name>
    <dbReference type="NCBI Taxonomy" id="1314807"/>
    <lineage>
        <taxon>Eukaryota</taxon>
        <taxon>Fungi</taxon>
        <taxon>Dikarya</taxon>
        <taxon>Basidiomycota</taxon>
        <taxon>Agaricomycotina</taxon>
        <taxon>Agaricomycetes</taxon>
        <taxon>Agaricomycetidae</taxon>
        <taxon>Agaricales</taxon>
        <taxon>Agaricales incertae sedis</taxon>
        <taxon>Dendrothele</taxon>
    </lineage>
</organism>
<dbReference type="Proteomes" id="UP000297245">
    <property type="component" value="Unassembled WGS sequence"/>
</dbReference>
<keyword evidence="2" id="KW-1185">Reference proteome</keyword>
<sequence>MSWREVVLWLQSRGRREQGGRDSSCLQYYPAQPELDPTSPVFLPSLYHSIILHLRLTTRIAWAIVKSADLLLFKFQYIPKPLGRPYSLALPSKKEEDILPSPTPLNPFDILTTPLFLPGPILLVSFHLFPFSADIYLYALPKANFDTRLPRILFENAIQSCLSIQRKPPKQKYYERGLECAPALYSGYTKTSTQRYPLNKIIPKPRHCFTNDWSNVAKLPSSNPGNHSFPLTPNIK</sequence>
<reference evidence="1 2" key="1">
    <citation type="journal article" date="2019" name="Nat. Ecol. Evol.">
        <title>Megaphylogeny resolves global patterns of mushroom evolution.</title>
        <authorList>
            <person name="Varga T."/>
            <person name="Krizsan K."/>
            <person name="Foldi C."/>
            <person name="Dima B."/>
            <person name="Sanchez-Garcia M."/>
            <person name="Sanchez-Ramirez S."/>
            <person name="Szollosi G.J."/>
            <person name="Szarkandi J.G."/>
            <person name="Papp V."/>
            <person name="Albert L."/>
            <person name="Andreopoulos W."/>
            <person name="Angelini C."/>
            <person name="Antonin V."/>
            <person name="Barry K.W."/>
            <person name="Bougher N.L."/>
            <person name="Buchanan P."/>
            <person name="Buyck B."/>
            <person name="Bense V."/>
            <person name="Catcheside P."/>
            <person name="Chovatia M."/>
            <person name="Cooper J."/>
            <person name="Damon W."/>
            <person name="Desjardin D."/>
            <person name="Finy P."/>
            <person name="Geml J."/>
            <person name="Haridas S."/>
            <person name="Hughes K."/>
            <person name="Justo A."/>
            <person name="Karasinski D."/>
            <person name="Kautmanova I."/>
            <person name="Kiss B."/>
            <person name="Kocsube S."/>
            <person name="Kotiranta H."/>
            <person name="LaButti K.M."/>
            <person name="Lechner B.E."/>
            <person name="Liimatainen K."/>
            <person name="Lipzen A."/>
            <person name="Lukacs Z."/>
            <person name="Mihaltcheva S."/>
            <person name="Morgado L.N."/>
            <person name="Niskanen T."/>
            <person name="Noordeloos M.E."/>
            <person name="Ohm R.A."/>
            <person name="Ortiz-Santana B."/>
            <person name="Ovrebo C."/>
            <person name="Racz N."/>
            <person name="Riley R."/>
            <person name="Savchenko A."/>
            <person name="Shiryaev A."/>
            <person name="Soop K."/>
            <person name="Spirin V."/>
            <person name="Szebenyi C."/>
            <person name="Tomsovsky M."/>
            <person name="Tulloss R.E."/>
            <person name="Uehling J."/>
            <person name="Grigoriev I.V."/>
            <person name="Vagvolgyi C."/>
            <person name="Papp T."/>
            <person name="Martin F.M."/>
            <person name="Miettinen O."/>
            <person name="Hibbett D.S."/>
            <person name="Nagy L.G."/>
        </authorList>
    </citation>
    <scope>NUCLEOTIDE SEQUENCE [LARGE SCALE GENOMIC DNA]</scope>
    <source>
        <strain evidence="1 2">CBS 962.96</strain>
    </source>
</reference>
<evidence type="ECO:0000313" key="2">
    <source>
        <dbReference type="Proteomes" id="UP000297245"/>
    </source>
</evidence>
<evidence type="ECO:0000313" key="1">
    <source>
        <dbReference type="EMBL" id="THU99212.1"/>
    </source>
</evidence>